<proteinExistence type="predicted"/>
<dbReference type="Pfam" id="PF02582">
    <property type="entry name" value="DUF155"/>
    <property type="match status" value="1"/>
</dbReference>
<dbReference type="InterPro" id="IPR051624">
    <property type="entry name" value="RMD1/Sad1-interacting"/>
</dbReference>
<keyword evidence="1" id="KW-1133">Transmembrane helix</keyword>
<gene>
    <name evidence="3" type="ORF">L0668_13480</name>
</gene>
<feature type="transmembrane region" description="Helical" evidence="1">
    <location>
        <begin position="243"/>
        <end position="261"/>
    </location>
</feature>
<evidence type="ECO:0000313" key="4">
    <source>
        <dbReference type="Proteomes" id="UP001521137"/>
    </source>
</evidence>
<dbReference type="EMBL" id="JAKGAS010000007">
    <property type="protein sequence ID" value="MCF2949127.1"/>
    <property type="molecule type" value="Genomic_DNA"/>
</dbReference>
<feature type="domain" description="DUF155" evidence="2">
    <location>
        <begin position="50"/>
        <end position="218"/>
    </location>
</feature>
<dbReference type="InterPro" id="IPR003734">
    <property type="entry name" value="DUF155"/>
</dbReference>
<keyword evidence="4" id="KW-1185">Reference proteome</keyword>
<reference evidence="3 4" key="1">
    <citation type="submission" date="2022-01" db="EMBL/GenBank/DDBJ databases">
        <title>Paraglaciecola sp. G1-23.</title>
        <authorList>
            <person name="Jin M.S."/>
            <person name="Han D.M."/>
            <person name="Kim H.M."/>
            <person name="Jeon C.O."/>
        </authorList>
    </citation>
    <scope>NUCLEOTIDE SEQUENCE [LARGE SCALE GENOMIC DNA]</scope>
    <source>
        <strain evidence="3 4">G1-23</strain>
    </source>
</reference>
<dbReference type="Proteomes" id="UP001521137">
    <property type="component" value="Unassembled WGS sequence"/>
</dbReference>
<comment type="caution">
    <text evidence="3">The sequence shown here is derived from an EMBL/GenBank/DDBJ whole genome shotgun (WGS) entry which is preliminary data.</text>
</comment>
<protein>
    <submittedName>
        <fullName evidence="3">RMD1 family protein</fullName>
    </submittedName>
</protein>
<evidence type="ECO:0000256" key="1">
    <source>
        <dbReference type="SAM" id="Phobius"/>
    </source>
</evidence>
<organism evidence="3 4">
    <name type="scientific">Paraglaciecola algarum</name>
    <dbReference type="NCBI Taxonomy" id="3050085"/>
    <lineage>
        <taxon>Bacteria</taxon>
        <taxon>Pseudomonadati</taxon>
        <taxon>Pseudomonadota</taxon>
        <taxon>Gammaproteobacteria</taxon>
        <taxon>Alteromonadales</taxon>
        <taxon>Alteromonadaceae</taxon>
        <taxon>Paraglaciecola</taxon>
    </lineage>
</organism>
<name>A0ABS9D9R6_9ALTE</name>
<keyword evidence="1" id="KW-0812">Transmembrane</keyword>
<dbReference type="RefSeq" id="WP_235313221.1">
    <property type="nucleotide sequence ID" value="NZ_JAKGAS010000007.1"/>
</dbReference>
<keyword evidence="1" id="KW-0472">Membrane</keyword>
<dbReference type="PANTHER" id="PTHR16255:SF1">
    <property type="entry name" value="REQUIRED FOR MEIOTIC NUCLEAR DIVISION PROTEIN 1 HOMOLOG"/>
    <property type="match status" value="1"/>
</dbReference>
<evidence type="ECO:0000313" key="3">
    <source>
        <dbReference type="EMBL" id="MCF2949127.1"/>
    </source>
</evidence>
<evidence type="ECO:0000259" key="2">
    <source>
        <dbReference type="Pfam" id="PF02582"/>
    </source>
</evidence>
<dbReference type="PANTHER" id="PTHR16255">
    <property type="entry name" value="REQUIRED FOR MEIOTIC NUCLEAR DIVISION PROTEIN 1 HOMOLOG"/>
    <property type="match status" value="1"/>
</dbReference>
<accession>A0ABS9D9R6</accession>
<sequence>MNTNFASATVEIMLLGNEIKISALKEKIAKTYFVKQYRDALGVSTPKGHLFIFDYGVVIGWGMSPTKKQHLLEITEDAVNQKVAQVEAECYQFKVQPSEPVKMIDDELTIPDGSTLTLLAVSHALAQSATLERFESVAVSTIQNNAYLSQALAKTGKMPLGRKELSKLRGALFSIKSDILLHFNLLDTPEFFWEYPEQEQKYLTVSKYLDLKPRVDLLTMKLGTINELYEMLAAEQHHKHSSFLEWIIIILIAVEIVLFFVH</sequence>